<reference evidence="3" key="2">
    <citation type="submission" date="2015-01" db="EMBL/GenBank/DDBJ databases">
        <title>Evolutionary Origins and Diversification of the Mycorrhizal Mutualists.</title>
        <authorList>
            <consortium name="DOE Joint Genome Institute"/>
            <consortium name="Mycorrhizal Genomics Consortium"/>
            <person name="Kohler A."/>
            <person name="Kuo A."/>
            <person name="Nagy L.G."/>
            <person name="Floudas D."/>
            <person name="Copeland A."/>
            <person name="Barry K.W."/>
            <person name="Cichocki N."/>
            <person name="Veneault-Fourrey C."/>
            <person name="LaButti K."/>
            <person name="Lindquist E.A."/>
            <person name="Lipzen A."/>
            <person name="Lundell T."/>
            <person name="Morin E."/>
            <person name="Murat C."/>
            <person name="Riley R."/>
            <person name="Ohm R."/>
            <person name="Sun H."/>
            <person name="Tunlid A."/>
            <person name="Henrissat B."/>
            <person name="Grigoriev I.V."/>
            <person name="Hibbett D.S."/>
            <person name="Martin F."/>
        </authorList>
    </citation>
    <scope>NUCLEOTIDE SEQUENCE [LARGE SCALE GENOMIC DNA]</scope>
    <source>
        <strain evidence="3">Zn</strain>
    </source>
</reference>
<proteinExistence type="predicted"/>
<evidence type="ECO:0000256" key="1">
    <source>
        <dbReference type="SAM" id="Coils"/>
    </source>
</evidence>
<feature type="coiled-coil region" evidence="1">
    <location>
        <begin position="163"/>
        <end position="214"/>
    </location>
</feature>
<dbReference type="InParanoid" id="A0A0C3CJT3"/>
<evidence type="ECO:0000313" key="3">
    <source>
        <dbReference type="Proteomes" id="UP000054321"/>
    </source>
</evidence>
<accession>A0A0C3CJT3</accession>
<sequence length="350" mass="40038">MDSIETRVKNAASRQKELLDVLKETDYVSPALKQQKRYVADLEREIAQMSIRIKTLEGNRLKELKDHERYQKSVMKRFAYKITGKGEKFDVKAEKEEREYFEAIQEEHIAKQIHKSTLQTLEVAKVQLVEFEGGAARHTRAQQDLDELYDSIFHGPSPGFPEEDEMESRRNEALGAYNDLRNREETEEQAVKILGSAQQKMRNASQQLASARSSSQMDIFSNGMMFDMMERHALGRAVTELSECNMLIMQAQRFSPEVSPLPPVQIASGHLMSDVLFDNPFTDMMFHERIKQSQAEQGRAAWALDQQVGLAQARVVALSQRVSRASDALERARLALQKAREEAFVKLTKN</sequence>
<dbReference type="Proteomes" id="UP000054321">
    <property type="component" value="Unassembled WGS sequence"/>
</dbReference>
<protein>
    <submittedName>
        <fullName evidence="2">Uncharacterized protein</fullName>
    </submittedName>
</protein>
<dbReference type="PANTHER" id="PTHR21974:SF2">
    <property type="entry name" value="RE15880P"/>
    <property type="match status" value="1"/>
</dbReference>
<keyword evidence="3" id="KW-1185">Reference proteome</keyword>
<dbReference type="STRING" id="913774.A0A0C3CJT3"/>
<dbReference type="EMBL" id="KN832879">
    <property type="protein sequence ID" value="KIM99183.1"/>
    <property type="molecule type" value="Genomic_DNA"/>
</dbReference>
<gene>
    <name evidence="2" type="ORF">OIDMADRAFT_181592</name>
</gene>
<organism evidence="2 3">
    <name type="scientific">Oidiodendron maius (strain Zn)</name>
    <dbReference type="NCBI Taxonomy" id="913774"/>
    <lineage>
        <taxon>Eukaryota</taxon>
        <taxon>Fungi</taxon>
        <taxon>Dikarya</taxon>
        <taxon>Ascomycota</taxon>
        <taxon>Pezizomycotina</taxon>
        <taxon>Leotiomycetes</taxon>
        <taxon>Leotiomycetes incertae sedis</taxon>
        <taxon>Myxotrichaceae</taxon>
        <taxon>Oidiodendron</taxon>
    </lineage>
</organism>
<reference evidence="2 3" key="1">
    <citation type="submission" date="2014-04" db="EMBL/GenBank/DDBJ databases">
        <authorList>
            <consortium name="DOE Joint Genome Institute"/>
            <person name="Kuo A."/>
            <person name="Martino E."/>
            <person name="Perotto S."/>
            <person name="Kohler A."/>
            <person name="Nagy L.G."/>
            <person name="Floudas D."/>
            <person name="Copeland A."/>
            <person name="Barry K.W."/>
            <person name="Cichocki N."/>
            <person name="Veneault-Fourrey C."/>
            <person name="LaButti K."/>
            <person name="Lindquist E.A."/>
            <person name="Lipzen A."/>
            <person name="Lundell T."/>
            <person name="Morin E."/>
            <person name="Murat C."/>
            <person name="Sun H."/>
            <person name="Tunlid A."/>
            <person name="Henrissat B."/>
            <person name="Grigoriev I.V."/>
            <person name="Hibbett D.S."/>
            <person name="Martin F."/>
            <person name="Nordberg H.P."/>
            <person name="Cantor M.N."/>
            <person name="Hua S.X."/>
        </authorList>
    </citation>
    <scope>NUCLEOTIDE SEQUENCE [LARGE SCALE GENOMIC DNA]</scope>
    <source>
        <strain evidence="2 3">Zn</strain>
    </source>
</reference>
<name>A0A0C3CJT3_OIDMZ</name>
<dbReference type="OrthoDB" id="2562743at2759"/>
<keyword evidence="1" id="KW-0175">Coiled coil</keyword>
<feature type="coiled-coil region" evidence="1">
    <location>
        <begin position="32"/>
        <end position="59"/>
    </location>
</feature>
<dbReference type="HOGENOM" id="CLU_044873_1_0_1"/>
<dbReference type="AlphaFoldDB" id="A0A0C3CJT3"/>
<dbReference type="PANTHER" id="PTHR21974">
    <property type="entry name" value="RE15880P"/>
    <property type="match status" value="1"/>
</dbReference>
<evidence type="ECO:0000313" key="2">
    <source>
        <dbReference type="EMBL" id="KIM99183.1"/>
    </source>
</evidence>